<dbReference type="InParanoid" id="G3GUI1"/>
<dbReference type="STRING" id="10029.G3GUI1"/>
<protein>
    <submittedName>
        <fullName evidence="22">Alpha-2-macroglobulin</fullName>
    </submittedName>
</protein>
<dbReference type="Gene3D" id="2.20.130.20">
    <property type="match status" value="1"/>
</dbReference>
<dbReference type="SMART" id="SM01360">
    <property type="entry name" value="A2M"/>
    <property type="match status" value="1"/>
</dbReference>
<evidence type="ECO:0000256" key="2">
    <source>
        <dbReference type="ARBA" id="ARBA00004613"/>
    </source>
</evidence>
<dbReference type="InterPro" id="IPR008930">
    <property type="entry name" value="Terpenoid_cyclase/PrenylTrfase"/>
</dbReference>
<dbReference type="Gene3D" id="2.60.120.1540">
    <property type="match status" value="1"/>
</dbReference>
<evidence type="ECO:0000313" key="22">
    <source>
        <dbReference type="EMBL" id="EGV98479.1"/>
    </source>
</evidence>
<dbReference type="InterPro" id="IPR013783">
    <property type="entry name" value="Ig-like_fold"/>
</dbReference>
<dbReference type="Gene3D" id="2.60.40.10">
    <property type="entry name" value="Immunoglobulins"/>
    <property type="match status" value="1"/>
</dbReference>
<keyword evidence="12 18" id="KW-1133">Transmembrane helix</keyword>
<evidence type="ECO:0000256" key="18">
    <source>
        <dbReference type="SAM" id="Phobius"/>
    </source>
</evidence>
<dbReference type="GO" id="GO:0005743">
    <property type="term" value="C:mitochondrial inner membrane"/>
    <property type="evidence" value="ECO:0007669"/>
    <property type="project" value="UniProtKB-SubCell"/>
</dbReference>
<dbReference type="PANTHER" id="PTHR11412">
    <property type="entry name" value="MACROGLOBULIN / COMPLEMENT"/>
    <property type="match status" value="1"/>
</dbReference>
<dbReference type="Gene3D" id="6.20.50.160">
    <property type="match status" value="1"/>
</dbReference>
<dbReference type="FunFam" id="2.60.40.1930:FF:000002">
    <property type="entry name" value="PZP, alpha-2-macroglobulin like"/>
    <property type="match status" value="1"/>
</dbReference>
<dbReference type="InterPro" id="IPR036595">
    <property type="entry name" value="A-macroglobulin_rcpt-bd_sf"/>
</dbReference>
<keyword evidence="10" id="KW-0999">Mitochondrion inner membrane</keyword>
<dbReference type="Gene3D" id="2.60.40.690">
    <property type="entry name" value="Alpha-macroglobulin, receptor-binding domain"/>
    <property type="match status" value="2"/>
</dbReference>
<comment type="subcellular location">
    <subcellularLocation>
        <location evidence="1">Mitochondrion inner membrane</location>
        <topology evidence="1">Multi-pass membrane protein</topology>
    </subcellularLocation>
    <subcellularLocation>
        <location evidence="2">Secreted</location>
    </subcellularLocation>
</comment>
<dbReference type="Proteomes" id="UP000001075">
    <property type="component" value="Unassembled WGS sequence"/>
</dbReference>
<evidence type="ECO:0000256" key="7">
    <source>
        <dbReference type="ARBA" id="ARBA00022690"/>
    </source>
</evidence>
<keyword evidence="9" id="KW-0732">Signal</keyword>
<dbReference type="InterPro" id="IPR009048">
    <property type="entry name" value="A-macroglobulin_rcpt-bd"/>
</dbReference>
<dbReference type="InterPro" id="IPR005336">
    <property type="entry name" value="MPC"/>
</dbReference>
<evidence type="ECO:0000256" key="1">
    <source>
        <dbReference type="ARBA" id="ARBA00004448"/>
    </source>
</evidence>
<name>G3GUI1_CRIGR</name>
<dbReference type="SMART" id="SM01359">
    <property type="entry name" value="A2M_N_2"/>
    <property type="match status" value="1"/>
</dbReference>
<proteinExistence type="inferred from homology"/>
<dbReference type="Pfam" id="PF07678">
    <property type="entry name" value="TED_complement"/>
    <property type="match status" value="3"/>
</dbReference>
<keyword evidence="14 18" id="KW-0472">Membrane</keyword>
<evidence type="ECO:0000259" key="21">
    <source>
        <dbReference type="SMART" id="SM01361"/>
    </source>
</evidence>
<dbReference type="Pfam" id="PF00207">
    <property type="entry name" value="A2M"/>
    <property type="match status" value="1"/>
</dbReference>
<feature type="domain" description="Alpha-macroglobulin receptor-binding" evidence="21">
    <location>
        <begin position="1585"/>
        <end position="1655"/>
    </location>
</feature>
<dbReference type="PANTHER" id="PTHR11412:SF116">
    <property type="entry name" value="PREGNANCY ZONE PROTEIN"/>
    <property type="match status" value="1"/>
</dbReference>
<keyword evidence="15" id="KW-1015">Disulfide bond</keyword>
<evidence type="ECO:0000256" key="14">
    <source>
        <dbReference type="ARBA" id="ARBA00023136"/>
    </source>
</evidence>
<dbReference type="InterPro" id="IPR014756">
    <property type="entry name" value="Ig_E-set"/>
</dbReference>
<feature type="domain" description="Alpha-2-macroglobulin" evidence="20">
    <location>
        <begin position="975"/>
        <end position="1065"/>
    </location>
</feature>
<gene>
    <name evidence="22" type="ORF">I79_001343</name>
</gene>
<evidence type="ECO:0000256" key="10">
    <source>
        <dbReference type="ARBA" id="ARBA00022792"/>
    </source>
</evidence>
<dbReference type="CDD" id="cd02897">
    <property type="entry name" value="A2M_2"/>
    <property type="match status" value="1"/>
</dbReference>
<dbReference type="GlyGen" id="G3GUI1">
    <property type="glycosylation" value="1 site"/>
</dbReference>
<keyword evidence="5" id="KW-0813">Transport</keyword>
<dbReference type="FunFam" id="1.50.10.20:FF:000001">
    <property type="entry name" value="CD109 isoform 1"/>
    <property type="match status" value="1"/>
</dbReference>
<dbReference type="SUPFAM" id="SSF48239">
    <property type="entry name" value="Terpenoid cyclases/Protein prenyltransferases"/>
    <property type="match status" value="2"/>
</dbReference>
<dbReference type="FunFam" id="2.60.40.10:FF:000312">
    <property type="entry name" value="Alpha-2-macroglobulin like 1"/>
    <property type="match status" value="1"/>
</dbReference>
<dbReference type="Gene3D" id="2.60.40.1930">
    <property type="match status" value="1"/>
</dbReference>
<keyword evidence="16" id="KW-0325">Glycoprotein</keyword>
<reference evidence="23" key="1">
    <citation type="journal article" date="2011" name="Nat. Biotechnol.">
        <title>The genomic sequence of the Chinese hamster ovary (CHO)-K1 cell line.</title>
        <authorList>
            <person name="Xu X."/>
            <person name="Nagarajan H."/>
            <person name="Lewis N.E."/>
            <person name="Pan S."/>
            <person name="Cai Z."/>
            <person name="Liu X."/>
            <person name="Chen W."/>
            <person name="Xie M."/>
            <person name="Wang W."/>
            <person name="Hammond S."/>
            <person name="Andersen M.R."/>
            <person name="Neff N."/>
            <person name="Passarelli B."/>
            <person name="Koh W."/>
            <person name="Fan H.C."/>
            <person name="Wang J."/>
            <person name="Gui Y."/>
            <person name="Lee K.H."/>
            <person name="Betenbaugh M.J."/>
            <person name="Quake S.R."/>
            <person name="Famili I."/>
            <person name="Palsson B.O."/>
            <person name="Wang J."/>
        </authorList>
    </citation>
    <scope>NUCLEOTIDE SEQUENCE [LARGE SCALE GENOMIC DNA]</scope>
    <source>
        <strain evidence="23">CHO K1 cell line</strain>
    </source>
</reference>
<accession>G3GUI1</accession>
<evidence type="ECO:0000313" key="23">
    <source>
        <dbReference type="Proteomes" id="UP000001075"/>
    </source>
</evidence>
<dbReference type="EMBL" id="JH000031">
    <property type="protein sequence ID" value="EGV98479.1"/>
    <property type="molecule type" value="Genomic_DNA"/>
</dbReference>
<dbReference type="InterPro" id="IPR019742">
    <property type="entry name" value="MacrogloblnA2_CS"/>
</dbReference>
<dbReference type="SUPFAM" id="SSF49410">
    <property type="entry name" value="Alpha-macroglobulin receptor domain"/>
    <property type="match status" value="2"/>
</dbReference>
<dbReference type="Pfam" id="PF17789">
    <property type="entry name" value="MG4"/>
    <property type="match status" value="1"/>
</dbReference>
<comment type="similarity">
    <text evidence="3">Belongs to the mitochondrial pyruvate carrier (MPC) (TC 2.A.105) family.</text>
</comment>
<dbReference type="InterPro" id="IPR047565">
    <property type="entry name" value="Alpha-macroglob_thiol-ester_cl"/>
</dbReference>
<evidence type="ECO:0000259" key="20">
    <source>
        <dbReference type="SMART" id="SM01360"/>
    </source>
</evidence>
<evidence type="ECO:0000256" key="4">
    <source>
        <dbReference type="ARBA" id="ARBA00010952"/>
    </source>
</evidence>
<evidence type="ECO:0000256" key="6">
    <source>
        <dbReference type="ARBA" id="ARBA00022525"/>
    </source>
</evidence>
<feature type="domain" description="Alpha-2-macroglobulin bait region" evidence="19">
    <location>
        <begin position="689"/>
        <end position="837"/>
    </location>
</feature>
<evidence type="ECO:0000256" key="13">
    <source>
        <dbReference type="ARBA" id="ARBA00023128"/>
    </source>
</evidence>
<dbReference type="FunCoup" id="G3GUI1">
    <property type="interactions" value="132"/>
</dbReference>
<dbReference type="GO" id="GO:0005615">
    <property type="term" value="C:extracellular space"/>
    <property type="evidence" value="ECO:0007669"/>
    <property type="project" value="InterPro"/>
</dbReference>
<dbReference type="InterPro" id="IPR041813">
    <property type="entry name" value="A2M_TED"/>
</dbReference>
<dbReference type="Gene3D" id="1.50.10.20">
    <property type="match status" value="3"/>
</dbReference>
<evidence type="ECO:0000259" key="19">
    <source>
        <dbReference type="SMART" id="SM01359"/>
    </source>
</evidence>
<dbReference type="Pfam" id="PF03650">
    <property type="entry name" value="MPC"/>
    <property type="match status" value="1"/>
</dbReference>
<evidence type="ECO:0000256" key="9">
    <source>
        <dbReference type="ARBA" id="ARBA00022729"/>
    </source>
</evidence>
<keyword evidence="11" id="KW-0722">Serine protease inhibitor</keyword>
<comment type="similarity">
    <text evidence="4">Belongs to the protease inhibitor I39 (alpha-2-macroglobulin) family.</text>
</comment>
<evidence type="ECO:0000256" key="8">
    <source>
        <dbReference type="ARBA" id="ARBA00022692"/>
    </source>
</evidence>
<evidence type="ECO:0000256" key="15">
    <source>
        <dbReference type="ARBA" id="ARBA00023157"/>
    </source>
</evidence>
<dbReference type="InterPro" id="IPR050473">
    <property type="entry name" value="A2M/Complement_sys"/>
</dbReference>
<keyword evidence="17" id="KW-0082">Bait region</keyword>
<keyword evidence="8 18" id="KW-0812">Transmembrane</keyword>
<dbReference type="GO" id="GO:0004867">
    <property type="term" value="F:serine-type endopeptidase inhibitor activity"/>
    <property type="evidence" value="ECO:0007669"/>
    <property type="project" value="UniProtKB-KW"/>
</dbReference>
<evidence type="ECO:0000256" key="5">
    <source>
        <dbReference type="ARBA" id="ARBA00022448"/>
    </source>
</evidence>
<dbReference type="Pfam" id="PF07677">
    <property type="entry name" value="A2M_recep"/>
    <property type="match status" value="1"/>
</dbReference>
<dbReference type="Pfam" id="PF07703">
    <property type="entry name" value="A2M_BRD"/>
    <property type="match status" value="1"/>
</dbReference>
<dbReference type="InterPro" id="IPR011625">
    <property type="entry name" value="A2M_N_BRD"/>
</dbReference>
<dbReference type="InterPro" id="IPR001599">
    <property type="entry name" value="Macroglobln_a2"/>
</dbReference>
<evidence type="ECO:0000256" key="17">
    <source>
        <dbReference type="ARBA" id="ARBA00023248"/>
    </source>
</evidence>
<organism evidence="22 23">
    <name type="scientific">Cricetulus griseus</name>
    <name type="common">Chinese hamster</name>
    <name type="synonym">Cricetulus barabensis griseus</name>
    <dbReference type="NCBI Taxonomy" id="10029"/>
    <lineage>
        <taxon>Eukaryota</taxon>
        <taxon>Metazoa</taxon>
        <taxon>Chordata</taxon>
        <taxon>Craniata</taxon>
        <taxon>Vertebrata</taxon>
        <taxon>Euteleostomi</taxon>
        <taxon>Mammalia</taxon>
        <taxon>Eutheria</taxon>
        <taxon>Euarchontoglires</taxon>
        <taxon>Glires</taxon>
        <taxon>Rodentia</taxon>
        <taxon>Myomorpha</taxon>
        <taxon>Muroidea</taxon>
        <taxon>Cricetidae</taxon>
        <taxon>Cricetinae</taxon>
        <taxon>Cricetulus</taxon>
    </lineage>
</organism>
<dbReference type="SMART" id="SM01419">
    <property type="entry name" value="Thiol-ester_cl"/>
    <property type="match status" value="2"/>
</dbReference>
<evidence type="ECO:0000256" key="11">
    <source>
        <dbReference type="ARBA" id="ARBA00022900"/>
    </source>
</evidence>
<keyword evidence="13" id="KW-0496">Mitochondrion</keyword>
<sequence>MAGVVALVRKTQEYVKTKEFRDYITSTHFWGPVANWGLPLAAFKDMRASPDIISGRMTIALIFYSMAFMRFAYRVQPRNYLLLACHFSNVVAQSIQGSRFVAHYYLGKVNITVAATSKQSSACPNDASKQQDVNWKDTVVKGLLVEPEGIEKETSQSFLICTEGTKVSKPILLELPSDAVEGSVRSFVTIVGDILGVTMQNLESLLHTPYGCGEQNIAQLASDTYILDYLRATQQLTEVVKSKALLLLTNGYQKHLSFKNYDGSYNMFCQSSQKGDTWLSALTFKTFERMKEYIFIEDSVPKQTLIWLSSTQRTNGCFRRNDKLVTNAGEFPALRNGLYCLEEAYSNGITNGYTQAILAYVFALAGKEQQVKSLLSILDESATKINNMIYWEKEEKHKTEGSPSFIPSALSGETEKTCYVLLAVISRVAQDLDYASKIVQWLAQRMNSHGGFSATQDTTVCLLALTRYMNLTGSNSQNTVTLSTEESEEVFPVNNDNRLLVQRSKLSKGHGQYTVDVDGEGCTFIQATLRYNVLLPQKASGFSLSLKMGESNSSDVSQKKFDLTVTLTYMGAHESSDMVLVDVKMLSGFTPVLSSVEEVRLVDEKDQPMPNKNVSVRVDLAQYQSTFTTDEHGLVNIVLDTSNFTSSFISFAVIYKDNNICYDNWWLDEFHTQAHHSATRIFSPSKSYVHLELVLGTLSCGQTQEIRVHYIVNKDTLSDEKDLTFYYLTKARGSIFNSGSHVLSLEQGNTKGTFSFPLQVEPGMAPVAQLLIYAILPDGEVVADTQKLEIENCFANKVNLSFSPAQSLPASDAHLKVTGTPLSLCALRAVDQSVLLLKPEAELSPQSIYKLLPVKSPQGGSMHGYDEKCLNADEITHNGIVYTPKQDLRDDDANSVFESIGLKVFTNSKIHKPRFCQLPQAYPGMSVAYALSPQALPMVAASRGGFRTTSYEMDMMENAPVVEVRETVRKYFPETWIWDMVPLDASGGSELAVKVPDSITEWKASAICLSGDTGLGLSPTIPLTVFQPFFLELTLPYSVVRGEAFTLKATVFNYMSHCIRIHVDLEVSPDFLAVPVGVHADSHCICGNGRNTVSWAVTPKSLGEVNFTATAEALQSPELCGNEVTEVPSLIRKDTVIKPLLVEVYAELHQDWSLNLPPNVVEGSARATHSVLGDILGSAMQNLQNLVRMPYGCGEQNMVLFVPNIYVLNYLNETQQLTETIQSKAISHLVSGYQRQLNYQHSDGSYSTFGDRGGNSQGNTWLTAFVLKAFAQAQSHIFIEKTHITKALNWLSGKQKEDGCFQQSGYLLNNAMKGGVADEVTLSAYITIALLEIPLTVEHSIVRNALFCLETAWASISQSQGSHVYTKALLAYAFALAGNQAKRSELLESLNREAVREDDSMHWRRSGNIQEVKTPYYQPRAPSAEVEMTAYVLLAYLTALPSQSSLGRSSEDLSSASKIVKWITKQQNSHGGFSSTQDTVVALQALAKYGAATFTRSKKEVLVTIKSLGTFSQKFHVHNDNRLLLQEVRLPDLPGKYVTEVSGSGCAYLQVSLKYNILPKTEGKAPFTLQVDTLPVNSDEHYKTFLIHINLQDLSNIQRTEVNTNHVLVYVEKLTNHTLSFSFLVEQDIPVENLKPAPVKVYDYYETDEFAVEEYSAPFSTGTV</sequence>
<feature type="transmembrane region" description="Helical" evidence="18">
    <location>
        <begin position="53"/>
        <end position="73"/>
    </location>
</feature>
<dbReference type="PROSITE" id="PS00477">
    <property type="entry name" value="ALPHA_2_MACROGLOBULIN"/>
    <property type="match status" value="2"/>
</dbReference>
<dbReference type="InterPro" id="IPR040839">
    <property type="entry name" value="MG4"/>
</dbReference>
<dbReference type="GO" id="GO:0006850">
    <property type="term" value="P:pyruvate import into mitochondria"/>
    <property type="evidence" value="ECO:0007669"/>
    <property type="project" value="InterPro"/>
</dbReference>
<dbReference type="SUPFAM" id="SSF81296">
    <property type="entry name" value="E set domains"/>
    <property type="match status" value="1"/>
</dbReference>
<evidence type="ECO:0000256" key="16">
    <source>
        <dbReference type="ARBA" id="ARBA00023180"/>
    </source>
</evidence>
<keyword evidence="7" id="KW-0646">Protease inhibitor</keyword>
<dbReference type="InterPro" id="IPR011626">
    <property type="entry name" value="Alpha-macroglobulin_TED"/>
</dbReference>
<evidence type="ECO:0000256" key="3">
    <source>
        <dbReference type="ARBA" id="ARBA00006416"/>
    </source>
</evidence>
<evidence type="ECO:0000256" key="12">
    <source>
        <dbReference type="ARBA" id="ARBA00022989"/>
    </source>
</evidence>
<dbReference type="SMART" id="SM01361">
    <property type="entry name" value="A2M_recep"/>
    <property type="match status" value="1"/>
</dbReference>
<keyword evidence="6" id="KW-0964">Secreted</keyword>